<keyword evidence="8" id="KW-1185">Reference proteome</keyword>
<evidence type="ECO:0000256" key="2">
    <source>
        <dbReference type="ARBA" id="ARBA00022771"/>
    </source>
</evidence>
<dbReference type="EnsemblProtists" id="PYU1_T001246">
    <property type="protein sequence ID" value="PYU1_T001246"/>
    <property type="gene ID" value="PYU1_G001246"/>
</dbReference>
<name>K3W8F5_GLOUD</name>
<dbReference type="InterPro" id="IPR011011">
    <property type="entry name" value="Znf_FYVE_PHD"/>
</dbReference>
<dbReference type="InterPro" id="IPR000306">
    <property type="entry name" value="Znf_FYVE"/>
</dbReference>
<dbReference type="VEuPathDB" id="FungiDB:PYU1_G001246"/>
<evidence type="ECO:0000313" key="8">
    <source>
        <dbReference type="Proteomes" id="UP000019132"/>
    </source>
</evidence>
<evidence type="ECO:0000256" key="3">
    <source>
        <dbReference type="ARBA" id="ARBA00022833"/>
    </source>
</evidence>
<evidence type="ECO:0000256" key="1">
    <source>
        <dbReference type="ARBA" id="ARBA00022723"/>
    </source>
</evidence>
<dbReference type="Pfam" id="PF01363">
    <property type="entry name" value="FYVE"/>
    <property type="match status" value="1"/>
</dbReference>
<evidence type="ECO:0000256" key="4">
    <source>
        <dbReference type="PROSITE-ProRule" id="PRU00091"/>
    </source>
</evidence>
<dbReference type="InterPro" id="IPR013083">
    <property type="entry name" value="Znf_RING/FYVE/PHD"/>
</dbReference>
<reference evidence="7" key="3">
    <citation type="submission" date="2015-02" db="UniProtKB">
        <authorList>
            <consortium name="EnsemblProtists"/>
        </authorList>
    </citation>
    <scope>IDENTIFICATION</scope>
    <source>
        <strain evidence="7">DAOM BR144</strain>
    </source>
</reference>
<dbReference type="PROSITE" id="PS50178">
    <property type="entry name" value="ZF_FYVE"/>
    <property type="match status" value="1"/>
</dbReference>
<evidence type="ECO:0000259" key="6">
    <source>
        <dbReference type="PROSITE" id="PS50178"/>
    </source>
</evidence>
<dbReference type="SUPFAM" id="SSF57903">
    <property type="entry name" value="FYVE/PHD zinc finger"/>
    <property type="match status" value="1"/>
</dbReference>
<reference evidence="8" key="1">
    <citation type="journal article" date="2010" name="Genome Biol.">
        <title>Genome sequence of the necrotrophic plant pathogen Pythium ultimum reveals original pathogenicity mechanisms and effector repertoire.</title>
        <authorList>
            <person name="Levesque C.A."/>
            <person name="Brouwer H."/>
            <person name="Cano L."/>
            <person name="Hamilton J.P."/>
            <person name="Holt C."/>
            <person name="Huitema E."/>
            <person name="Raffaele S."/>
            <person name="Robideau G.P."/>
            <person name="Thines M."/>
            <person name="Win J."/>
            <person name="Zerillo M.M."/>
            <person name="Beakes G.W."/>
            <person name="Boore J.L."/>
            <person name="Busam D."/>
            <person name="Dumas B."/>
            <person name="Ferriera S."/>
            <person name="Fuerstenberg S.I."/>
            <person name="Gachon C.M."/>
            <person name="Gaulin E."/>
            <person name="Govers F."/>
            <person name="Grenville-Briggs L."/>
            <person name="Horner N."/>
            <person name="Hostetler J."/>
            <person name="Jiang R.H."/>
            <person name="Johnson J."/>
            <person name="Krajaejun T."/>
            <person name="Lin H."/>
            <person name="Meijer H.J."/>
            <person name="Moore B."/>
            <person name="Morris P."/>
            <person name="Phuntmart V."/>
            <person name="Puiu D."/>
            <person name="Shetty J."/>
            <person name="Stajich J.E."/>
            <person name="Tripathy S."/>
            <person name="Wawra S."/>
            <person name="van West P."/>
            <person name="Whitty B.R."/>
            <person name="Coutinho P.M."/>
            <person name="Henrissat B."/>
            <person name="Martin F."/>
            <person name="Thomas P.D."/>
            <person name="Tyler B.M."/>
            <person name="De Vries R.P."/>
            <person name="Kamoun S."/>
            <person name="Yandell M."/>
            <person name="Tisserat N."/>
            <person name="Buell C.R."/>
        </authorList>
    </citation>
    <scope>NUCLEOTIDE SEQUENCE</scope>
    <source>
        <strain evidence="8">DAOM:BR144</strain>
    </source>
</reference>
<dbReference type="AlphaFoldDB" id="K3W8F5"/>
<accession>K3W8F5</accession>
<protein>
    <recommendedName>
        <fullName evidence="6">FYVE-type domain-containing protein</fullName>
    </recommendedName>
</protein>
<dbReference type="OMA" id="MMNLPDL"/>
<dbReference type="PANTHER" id="PTHR43102:SF2">
    <property type="entry name" value="GAF DOMAIN-CONTAINING PROTEIN"/>
    <property type="match status" value="1"/>
</dbReference>
<organism evidence="7 8">
    <name type="scientific">Globisporangium ultimum (strain ATCC 200006 / CBS 805.95 / DAOM BR144)</name>
    <name type="common">Pythium ultimum</name>
    <dbReference type="NCBI Taxonomy" id="431595"/>
    <lineage>
        <taxon>Eukaryota</taxon>
        <taxon>Sar</taxon>
        <taxon>Stramenopiles</taxon>
        <taxon>Oomycota</taxon>
        <taxon>Peronosporomycetes</taxon>
        <taxon>Pythiales</taxon>
        <taxon>Pythiaceae</taxon>
        <taxon>Globisporangium</taxon>
    </lineage>
</organism>
<dbReference type="PANTHER" id="PTHR43102">
    <property type="entry name" value="SLR1143 PROTEIN"/>
    <property type="match status" value="1"/>
</dbReference>
<keyword evidence="1" id="KW-0479">Metal-binding</keyword>
<dbReference type="eggNOG" id="ENOG502SKAR">
    <property type="taxonomic scope" value="Eukaryota"/>
</dbReference>
<dbReference type="Proteomes" id="UP000019132">
    <property type="component" value="Unassembled WGS sequence"/>
</dbReference>
<dbReference type="InParanoid" id="K3W8F5"/>
<dbReference type="GO" id="GO:0008270">
    <property type="term" value="F:zinc ion binding"/>
    <property type="evidence" value="ECO:0007669"/>
    <property type="project" value="UniProtKB-KW"/>
</dbReference>
<dbReference type="EMBL" id="GL376626">
    <property type="status" value="NOT_ANNOTATED_CDS"/>
    <property type="molecule type" value="Genomic_DNA"/>
</dbReference>
<dbReference type="SMART" id="SM00064">
    <property type="entry name" value="FYVE"/>
    <property type="match status" value="1"/>
</dbReference>
<dbReference type="Gene3D" id="3.30.40.10">
    <property type="entry name" value="Zinc/RING finger domain, C3HC4 (zinc finger)"/>
    <property type="match status" value="1"/>
</dbReference>
<dbReference type="Pfam" id="PF01590">
    <property type="entry name" value="GAF"/>
    <property type="match status" value="1"/>
</dbReference>
<dbReference type="InterPro" id="IPR017455">
    <property type="entry name" value="Znf_FYVE-rel"/>
</dbReference>
<dbReference type="CDD" id="cd00065">
    <property type="entry name" value="FYVE_like_SF"/>
    <property type="match status" value="1"/>
</dbReference>
<evidence type="ECO:0000256" key="5">
    <source>
        <dbReference type="SAM" id="MobiDB-lite"/>
    </source>
</evidence>
<feature type="domain" description="FYVE-type" evidence="6">
    <location>
        <begin position="326"/>
        <end position="382"/>
    </location>
</feature>
<evidence type="ECO:0000313" key="7">
    <source>
        <dbReference type="EnsemblProtists" id="PYU1_T001246"/>
    </source>
</evidence>
<proteinExistence type="predicted"/>
<reference evidence="8" key="2">
    <citation type="submission" date="2010-04" db="EMBL/GenBank/DDBJ databases">
        <authorList>
            <person name="Buell R."/>
            <person name="Hamilton J."/>
            <person name="Hostetler J."/>
        </authorList>
    </citation>
    <scope>NUCLEOTIDE SEQUENCE [LARGE SCALE GENOMIC DNA]</scope>
    <source>
        <strain evidence="8">DAOM:BR144</strain>
    </source>
</reference>
<dbReference type="STRING" id="431595.K3W8F5"/>
<dbReference type="SUPFAM" id="SSF55781">
    <property type="entry name" value="GAF domain-like"/>
    <property type="match status" value="1"/>
</dbReference>
<dbReference type="InterPro" id="IPR029016">
    <property type="entry name" value="GAF-like_dom_sf"/>
</dbReference>
<dbReference type="InterPro" id="IPR003018">
    <property type="entry name" value="GAF"/>
</dbReference>
<keyword evidence="3" id="KW-0862">Zinc</keyword>
<dbReference type="Gene3D" id="3.30.450.40">
    <property type="match status" value="1"/>
</dbReference>
<dbReference type="HOGENOM" id="CLU_013242_2_0_1"/>
<sequence length="679" mass="75847">MSVSVAHTGDVTSSNSDDCEHKQALRRHVQLSDRRLAEIADHVTRHINWGVLRSSVALWDKKRKTPYDHAFAMYTRKGRDVHYLMTTGVVVCSLVEMRNILRTTTDKQYAAMMNELYGDGYIYGSIAHRACSNHCASYIPSSTEMAFSSSEDTGCDLLVKTVTFTKPHVFARNEQWCFLEHFQLQGDADADANADGADVAEDKGFVLTMHSLDPDDVFVGKTKASVNHLQEMTAAYSVALADPNSCRRGVRVSFYAQIAVKQKQSNGTREAGMIMPQVKNAASKSTVTSRLTQMAKATSRLPMIVRRRRLGAQVYVDSKSIIPTNTRCICCTKSLHLLTKKKKCHLCGYFVCEKCSITHTMPRSRLKKYVVRVCEHCMERVDEANYDHIPAGCELSPPRIKPNDPNDSPAGKLMTTLLFESLESASELRKKAVKKVVKYLLEEEQDGRTKKRTSSATSTATWLTDQSPESEYVKALETQVHVKETPLDDIKLANATKRKYLLHYDESNKGVPKFPVPKDEKRRLSWIEQRPLKDLKDLPELKLICSIASQELQCSVGLVSVIDSDSMHVLAATDGFTATEFPREQVFCSHTIMSNEPLLIPHPEADINYSRLDVVQGDAGLRFYFGVPLEARDGTVIGTVCCLDAKPRDVTQAQFATVTKLAKTASKLLQAHVSSDAYV</sequence>
<feature type="region of interest" description="Disordered" evidence="5">
    <location>
        <begin position="444"/>
        <end position="463"/>
    </location>
</feature>
<keyword evidence="2 4" id="KW-0863">Zinc-finger</keyword>